<keyword evidence="1 2" id="KW-0808">Transferase</keyword>
<evidence type="ECO:0000313" key="3">
    <source>
        <dbReference type="Proteomes" id="UP000656804"/>
    </source>
</evidence>
<accession>A0A930V3Q8</accession>
<protein>
    <submittedName>
        <fullName evidence="2">CoA transferase</fullName>
    </submittedName>
</protein>
<proteinExistence type="predicted"/>
<keyword evidence="3" id="KW-1185">Reference proteome</keyword>
<dbReference type="InterPro" id="IPR050483">
    <property type="entry name" value="CoA-transferase_III_domain"/>
</dbReference>
<evidence type="ECO:0000256" key="1">
    <source>
        <dbReference type="ARBA" id="ARBA00022679"/>
    </source>
</evidence>
<dbReference type="AlphaFoldDB" id="A0A930V3Q8"/>
<evidence type="ECO:0000313" key="2">
    <source>
        <dbReference type="EMBL" id="MBF4163291.1"/>
    </source>
</evidence>
<name>A0A930V3Q8_9ACTN</name>
<dbReference type="InterPro" id="IPR023606">
    <property type="entry name" value="CoA-Trfase_III_dom_1_sf"/>
</dbReference>
<comment type="caution">
    <text evidence="2">The sequence shown here is derived from an EMBL/GenBank/DDBJ whole genome shotgun (WGS) entry which is preliminary data.</text>
</comment>
<gene>
    <name evidence="2" type="ORF">ISG29_16495</name>
</gene>
<sequence>MDRDHRERRARAGGKSNVTIDEAATRTGVSAWPDDPDARGILEGVKVLDMSRIVAGPYCGQMLADHGASVVKVESPAGDDTRLWGRLSPDGASSGYYYGLNRNKRNVVLDLGTPRDREVLARLIDEADVLIENFKVGTMERWGLGYEEILAARAPRLVYCRISGFGGDGPMGGLPGYDAVLQAYGGLMSVNGYADRGSLRVGVPIVDIVAANMAFSAVLLALRERDTSGRGQFCDITLLDSVVSLLLPHSVMWAMDDIAPKRTGDAHPAVAPYQTFETEHGEFFLCAGNERQFRSLMTILGRPEVVEDPRFNSNVARLQHVDELADIIGPLISAQDPETLTKELNGVGVPASPVNPIPDAMSASQVVHRDLFIDDGVYRGIGVPIHLGRSVPRRPMPPVPQGADTERVLRAMGLAETAAEEPA</sequence>
<dbReference type="PANTHER" id="PTHR48207">
    <property type="entry name" value="SUCCINATE--HYDROXYMETHYLGLUTARATE COA-TRANSFERASE"/>
    <property type="match status" value="1"/>
</dbReference>
<dbReference type="InterPro" id="IPR044855">
    <property type="entry name" value="CoA-Trfase_III_dom3_sf"/>
</dbReference>
<dbReference type="InterPro" id="IPR003673">
    <property type="entry name" value="CoA-Trfase_fam_III"/>
</dbReference>
<dbReference type="GO" id="GO:0008410">
    <property type="term" value="F:CoA-transferase activity"/>
    <property type="evidence" value="ECO:0007669"/>
    <property type="project" value="TreeGrafter"/>
</dbReference>
<dbReference type="Gene3D" id="3.40.50.10540">
    <property type="entry name" value="Crotonobetainyl-coa:carnitine coa-transferase, domain 1"/>
    <property type="match status" value="1"/>
</dbReference>
<dbReference type="PANTHER" id="PTHR48207:SF3">
    <property type="entry name" value="SUCCINATE--HYDROXYMETHYLGLUTARATE COA-TRANSFERASE"/>
    <property type="match status" value="1"/>
</dbReference>
<reference evidence="2" key="1">
    <citation type="submission" date="2020-11" db="EMBL/GenBank/DDBJ databases">
        <title>Nocardioides sp. CBS4Y-1, whole genome shotgun sequence.</title>
        <authorList>
            <person name="Tuo L."/>
        </authorList>
    </citation>
    <scope>NUCLEOTIDE SEQUENCE</scope>
    <source>
        <strain evidence="2">CBS4Y-1</strain>
    </source>
</reference>
<organism evidence="2 3">
    <name type="scientific">Nocardioides acrostichi</name>
    <dbReference type="NCBI Taxonomy" id="2784339"/>
    <lineage>
        <taxon>Bacteria</taxon>
        <taxon>Bacillati</taxon>
        <taxon>Actinomycetota</taxon>
        <taxon>Actinomycetes</taxon>
        <taxon>Propionibacteriales</taxon>
        <taxon>Nocardioidaceae</taxon>
        <taxon>Nocardioides</taxon>
    </lineage>
</organism>
<dbReference type="Pfam" id="PF02515">
    <property type="entry name" value="CoA_transf_3"/>
    <property type="match status" value="1"/>
</dbReference>
<dbReference type="Proteomes" id="UP000656804">
    <property type="component" value="Unassembled WGS sequence"/>
</dbReference>
<dbReference type="Gene3D" id="3.30.1540.10">
    <property type="entry name" value="formyl-coa transferase, domain 3"/>
    <property type="match status" value="1"/>
</dbReference>
<dbReference type="SUPFAM" id="SSF89796">
    <property type="entry name" value="CoA-transferase family III (CaiB/BaiF)"/>
    <property type="match status" value="1"/>
</dbReference>
<dbReference type="EMBL" id="JADIVZ010000010">
    <property type="protein sequence ID" value="MBF4163291.1"/>
    <property type="molecule type" value="Genomic_DNA"/>
</dbReference>